<evidence type="ECO:0000313" key="1">
    <source>
        <dbReference type="EMBL" id="CAG8670406.1"/>
    </source>
</evidence>
<gene>
    <name evidence="1" type="ORF">POCULU_LOCUS10939</name>
</gene>
<dbReference type="Proteomes" id="UP000789572">
    <property type="component" value="Unassembled WGS sequence"/>
</dbReference>
<protein>
    <submittedName>
        <fullName evidence="1">248_t:CDS:1</fullName>
    </submittedName>
</protein>
<dbReference type="AlphaFoldDB" id="A0A9N9HAV5"/>
<sequence length="43" mass="4653">SCSVFAGDFTPPLYKVKVLEPMPNAKIPVGQPIQLKIQSDAPQ</sequence>
<name>A0A9N9HAV5_9GLOM</name>
<proteinExistence type="predicted"/>
<reference evidence="1" key="1">
    <citation type="submission" date="2021-06" db="EMBL/GenBank/DDBJ databases">
        <authorList>
            <person name="Kallberg Y."/>
            <person name="Tangrot J."/>
            <person name="Rosling A."/>
        </authorList>
    </citation>
    <scope>NUCLEOTIDE SEQUENCE</scope>
    <source>
        <strain evidence="1">IA702</strain>
    </source>
</reference>
<dbReference type="OrthoDB" id="2400185at2759"/>
<keyword evidence="2" id="KW-1185">Reference proteome</keyword>
<organism evidence="1 2">
    <name type="scientific">Paraglomus occultum</name>
    <dbReference type="NCBI Taxonomy" id="144539"/>
    <lineage>
        <taxon>Eukaryota</taxon>
        <taxon>Fungi</taxon>
        <taxon>Fungi incertae sedis</taxon>
        <taxon>Mucoromycota</taxon>
        <taxon>Glomeromycotina</taxon>
        <taxon>Glomeromycetes</taxon>
        <taxon>Paraglomerales</taxon>
        <taxon>Paraglomeraceae</taxon>
        <taxon>Paraglomus</taxon>
    </lineage>
</organism>
<accession>A0A9N9HAV5</accession>
<dbReference type="EMBL" id="CAJVPJ010006671">
    <property type="protein sequence ID" value="CAG8670406.1"/>
    <property type="molecule type" value="Genomic_DNA"/>
</dbReference>
<evidence type="ECO:0000313" key="2">
    <source>
        <dbReference type="Proteomes" id="UP000789572"/>
    </source>
</evidence>
<comment type="caution">
    <text evidence="1">The sequence shown here is derived from an EMBL/GenBank/DDBJ whole genome shotgun (WGS) entry which is preliminary data.</text>
</comment>
<feature type="non-terminal residue" evidence="1">
    <location>
        <position position="1"/>
    </location>
</feature>
<feature type="non-terminal residue" evidence="1">
    <location>
        <position position="43"/>
    </location>
</feature>